<organism evidence="2">
    <name type="scientific">Anopheles braziliensis</name>
    <dbReference type="NCBI Taxonomy" id="58242"/>
    <lineage>
        <taxon>Eukaryota</taxon>
        <taxon>Metazoa</taxon>
        <taxon>Ecdysozoa</taxon>
        <taxon>Arthropoda</taxon>
        <taxon>Hexapoda</taxon>
        <taxon>Insecta</taxon>
        <taxon>Pterygota</taxon>
        <taxon>Neoptera</taxon>
        <taxon>Endopterygota</taxon>
        <taxon>Diptera</taxon>
        <taxon>Nematocera</taxon>
        <taxon>Culicoidea</taxon>
        <taxon>Culicidae</taxon>
        <taxon>Anophelinae</taxon>
        <taxon>Anopheles</taxon>
    </lineage>
</organism>
<sequence>MVRWRYGGTFLAIRVTSSYTMPTCLCGCGNNAECRMFDRNCIKSITCYSTTPLSTSPQRRNTPCHPTDT</sequence>
<evidence type="ECO:0000313" key="2">
    <source>
        <dbReference type="EMBL" id="MBW32297.1"/>
    </source>
</evidence>
<feature type="signal peptide" evidence="1">
    <location>
        <begin position="1"/>
        <end position="20"/>
    </location>
</feature>
<feature type="chain" id="PRO_5014915017" evidence="1">
    <location>
        <begin position="21"/>
        <end position="69"/>
    </location>
</feature>
<proteinExistence type="predicted"/>
<name>A0A2M3ZUP9_9DIPT</name>
<protein>
    <submittedName>
        <fullName evidence="2">Putative secreted peptide</fullName>
    </submittedName>
</protein>
<keyword evidence="1" id="KW-0732">Signal</keyword>
<accession>A0A2M3ZUP9</accession>
<evidence type="ECO:0000256" key="1">
    <source>
        <dbReference type="SAM" id="SignalP"/>
    </source>
</evidence>
<dbReference type="EMBL" id="GGFM01011546">
    <property type="protein sequence ID" value="MBW32297.1"/>
    <property type="molecule type" value="Transcribed_RNA"/>
</dbReference>
<dbReference type="AlphaFoldDB" id="A0A2M3ZUP9"/>
<reference evidence="2" key="1">
    <citation type="submission" date="2018-01" db="EMBL/GenBank/DDBJ databases">
        <title>An insight into the sialome of Amazonian anophelines.</title>
        <authorList>
            <person name="Ribeiro J.M."/>
            <person name="Scarpassa V."/>
            <person name="Calvo E."/>
        </authorList>
    </citation>
    <scope>NUCLEOTIDE SEQUENCE</scope>
    <source>
        <tissue evidence="2">Salivary glands</tissue>
    </source>
</reference>